<dbReference type="CDD" id="cd17546">
    <property type="entry name" value="REC_hyHK_CKI1_RcsC-like"/>
    <property type="match status" value="1"/>
</dbReference>
<keyword evidence="5" id="KW-0808">Transferase</keyword>
<evidence type="ECO:0000313" key="14">
    <source>
        <dbReference type="EMBL" id="MFD1946511.1"/>
    </source>
</evidence>
<evidence type="ECO:0000256" key="2">
    <source>
        <dbReference type="ARBA" id="ARBA00004236"/>
    </source>
</evidence>
<proteinExistence type="predicted"/>
<dbReference type="SUPFAM" id="SSF52172">
    <property type="entry name" value="CheY-like"/>
    <property type="match status" value="1"/>
</dbReference>
<feature type="domain" description="Response regulatory" evidence="10">
    <location>
        <begin position="673"/>
        <end position="791"/>
    </location>
</feature>
<evidence type="ECO:0000259" key="10">
    <source>
        <dbReference type="PROSITE" id="PS50110"/>
    </source>
</evidence>
<dbReference type="InterPro" id="IPR013655">
    <property type="entry name" value="PAS_fold_3"/>
</dbReference>
<feature type="domain" description="PAC" evidence="12">
    <location>
        <begin position="78"/>
        <end position="130"/>
    </location>
</feature>
<dbReference type="InterPro" id="IPR001610">
    <property type="entry name" value="PAC"/>
</dbReference>
<gene>
    <name evidence="14" type="ORF">ACFSDE_06895</name>
</gene>
<comment type="caution">
    <text evidence="14">The sequence shown here is derived from an EMBL/GenBank/DDBJ whole genome shotgun (WGS) entry which is preliminary data.</text>
</comment>
<dbReference type="PROSITE" id="PS50894">
    <property type="entry name" value="HPT"/>
    <property type="match status" value="1"/>
</dbReference>
<feature type="modified residue" description="4-aspartylphosphate" evidence="8">
    <location>
        <position position="723"/>
    </location>
</feature>
<dbReference type="InterPro" id="IPR035965">
    <property type="entry name" value="PAS-like_dom_sf"/>
</dbReference>
<dbReference type="SUPFAM" id="SSF55874">
    <property type="entry name" value="ATPase domain of HSP90 chaperone/DNA topoisomerase II/histidine kinase"/>
    <property type="match status" value="1"/>
</dbReference>
<dbReference type="SMART" id="SM00388">
    <property type="entry name" value="HisKA"/>
    <property type="match status" value="1"/>
</dbReference>
<dbReference type="SUPFAM" id="SSF47384">
    <property type="entry name" value="Homodimeric domain of signal transducing histidine kinase"/>
    <property type="match status" value="1"/>
</dbReference>
<dbReference type="Gene3D" id="2.10.70.100">
    <property type="match status" value="1"/>
</dbReference>
<dbReference type="Pfam" id="PF00072">
    <property type="entry name" value="Response_reg"/>
    <property type="match status" value="1"/>
</dbReference>
<evidence type="ECO:0000259" key="9">
    <source>
        <dbReference type="PROSITE" id="PS50109"/>
    </source>
</evidence>
<dbReference type="SMART" id="SM00448">
    <property type="entry name" value="REC"/>
    <property type="match status" value="1"/>
</dbReference>
<dbReference type="InterPro" id="IPR013767">
    <property type="entry name" value="PAS_fold"/>
</dbReference>
<dbReference type="Gene3D" id="1.10.287.130">
    <property type="match status" value="1"/>
</dbReference>
<dbReference type="EC" id="2.7.13.3" evidence="3"/>
<dbReference type="CDD" id="cd16922">
    <property type="entry name" value="HATPase_EvgS-ArcB-TorS-like"/>
    <property type="match status" value="1"/>
</dbReference>
<dbReference type="PROSITE" id="PS50113">
    <property type="entry name" value="PAC"/>
    <property type="match status" value="2"/>
</dbReference>
<dbReference type="CDD" id="cd00082">
    <property type="entry name" value="HisKA"/>
    <property type="match status" value="1"/>
</dbReference>
<dbReference type="InterPro" id="IPR011006">
    <property type="entry name" value="CheY-like_superfamily"/>
</dbReference>
<dbReference type="Gene3D" id="3.40.50.2300">
    <property type="match status" value="1"/>
</dbReference>
<dbReference type="Pfam" id="PF00512">
    <property type="entry name" value="HisKA"/>
    <property type="match status" value="1"/>
</dbReference>
<dbReference type="InterPro" id="IPR036641">
    <property type="entry name" value="HPT_dom_sf"/>
</dbReference>
<dbReference type="SUPFAM" id="SSF55781">
    <property type="entry name" value="GAF domain-like"/>
    <property type="match status" value="1"/>
</dbReference>
<dbReference type="Pfam" id="PF08447">
    <property type="entry name" value="PAS_3"/>
    <property type="match status" value="1"/>
</dbReference>
<comment type="catalytic activity">
    <reaction evidence="1">
        <text>ATP + protein L-histidine = ADP + protein N-phospho-L-histidine.</text>
        <dbReference type="EC" id="2.7.13.3"/>
    </reaction>
</comment>
<evidence type="ECO:0000259" key="12">
    <source>
        <dbReference type="PROSITE" id="PS50113"/>
    </source>
</evidence>
<dbReference type="InterPro" id="IPR004358">
    <property type="entry name" value="Sig_transdc_His_kin-like_C"/>
</dbReference>
<dbReference type="InterPro" id="IPR036097">
    <property type="entry name" value="HisK_dim/P_sf"/>
</dbReference>
<dbReference type="CDD" id="cd00088">
    <property type="entry name" value="HPT"/>
    <property type="match status" value="1"/>
</dbReference>
<name>A0ABW4TN25_9ACTN</name>
<keyword evidence="6" id="KW-0902">Two-component regulatory system</keyword>
<evidence type="ECO:0000256" key="4">
    <source>
        <dbReference type="ARBA" id="ARBA00022553"/>
    </source>
</evidence>
<feature type="modified residue" description="Phosphohistidine" evidence="7">
    <location>
        <position position="879"/>
    </location>
</feature>
<reference evidence="15" key="1">
    <citation type="journal article" date="2019" name="Int. J. Syst. Evol. Microbiol.">
        <title>The Global Catalogue of Microorganisms (GCM) 10K type strain sequencing project: providing services to taxonomists for standard genome sequencing and annotation.</title>
        <authorList>
            <consortium name="The Broad Institute Genomics Platform"/>
            <consortium name="The Broad Institute Genome Sequencing Center for Infectious Disease"/>
            <person name="Wu L."/>
            <person name="Ma J."/>
        </authorList>
    </citation>
    <scope>NUCLEOTIDE SEQUENCE [LARGE SCALE GENOMIC DNA]</scope>
    <source>
        <strain evidence="15">CGMCC 1.12477</strain>
    </source>
</reference>
<dbReference type="InterPro" id="IPR029016">
    <property type="entry name" value="GAF-like_dom_sf"/>
</dbReference>
<organism evidence="14 15">
    <name type="scientific">Nocardioides aestuarii</name>
    <dbReference type="NCBI Taxonomy" id="252231"/>
    <lineage>
        <taxon>Bacteria</taxon>
        <taxon>Bacillati</taxon>
        <taxon>Actinomycetota</taxon>
        <taxon>Actinomycetes</taxon>
        <taxon>Propionibacteriales</taxon>
        <taxon>Nocardioidaceae</taxon>
        <taxon>Nocardioides</taxon>
    </lineage>
</organism>
<dbReference type="RefSeq" id="WP_343916728.1">
    <property type="nucleotide sequence ID" value="NZ_BAAAJT010000002.1"/>
</dbReference>
<dbReference type="PANTHER" id="PTHR45339:SF5">
    <property type="entry name" value="HISTIDINE KINASE"/>
    <property type="match status" value="1"/>
</dbReference>
<evidence type="ECO:0000313" key="15">
    <source>
        <dbReference type="Proteomes" id="UP001597351"/>
    </source>
</evidence>
<keyword evidence="14" id="KW-0547">Nucleotide-binding</keyword>
<protein>
    <recommendedName>
        <fullName evidence="3">histidine kinase</fullName>
        <ecNumber evidence="3">2.7.13.3</ecNumber>
    </recommendedName>
</protein>
<comment type="subcellular location">
    <subcellularLocation>
        <location evidence="2">Cell membrane</location>
    </subcellularLocation>
</comment>
<dbReference type="InterPro" id="IPR000700">
    <property type="entry name" value="PAS-assoc_C"/>
</dbReference>
<dbReference type="InterPro" id="IPR008207">
    <property type="entry name" value="Sig_transdc_His_kin_Hpt_dom"/>
</dbReference>
<evidence type="ECO:0000259" key="13">
    <source>
        <dbReference type="PROSITE" id="PS50894"/>
    </source>
</evidence>
<dbReference type="Pfam" id="PF00989">
    <property type="entry name" value="PAS"/>
    <property type="match status" value="1"/>
</dbReference>
<feature type="domain" description="PAS" evidence="11">
    <location>
        <begin position="158"/>
        <end position="203"/>
    </location>
</feature>
<dbReference type="Pfam" id="PF01627">
    <property type="entry name" value="Hpt"/>
    <property type="match status" value="1"/>
</dbReference>
<keyword evidence="4 8" id="KW-0597">Phosphoprotein</keyword>
<dbReference type="PROSITE" id="PS50110">
    <property type="entry name" value="RESPONSE_REGULATORY"/>
    <property type="match status" value="1"/>
</dbReference>
<dbReference type="SMART" id="SM00091">
    <property type="entry name" value="PAS"/>
    <property type="match status" value="2"/>
</dbReference>
<dbReference type="PROSITE" id="PS50109">
    <property type="entry name" value="HIS_KIN"/>
    <property type="match status" value="1"/>
</dbReference>
<evidence type="ECO:0000259" key="11">
    <source>
        <dbReference type="PROSITE" id="PS50112"/>
    </source>
</evidence>
<dbReference type="SMART" id="SM00086">
    <property type="entry name" value="PAC"/>
    <property type="match status" value="2"/>
</dbReference>
<keyword evidence="15" id="KW-1185">Reference proteome</keyword>
<feature type="domain" description="PAS" evidence="11">
    <location>
        <begin position="4"/>
        <end position="74"/>
    </location>
</feature>
<sequence length="938" mass="102558">MPADPELYRKLVDASTGGVWLLDGEGTTLLFNPRMAELLGRTPEEMVGLSAFDVHDEQGRREFATHLEKARAGDPGHDDMETMYLRPDGSSVWLMASWRPVHDDEGNTLGYLHQYSDYTDLRRLINTLADREQQLATAQRIARIGSWDWDVVADRTEWSDELFNIYGIDRDSFRGDYQAFLDFIHPDDREDVRRAVATTYDGADEFAWHARIVRGDGVVRWCRGLGRVVRDARGEPVRMMGTDQDVTDQVMADFELAEASRRLSLLRDVAEVANKSTVLTEALILSARVVETTPGWHMAWAVAQDEHGATSAFPLSHDPEIGHVPTDEELVEKAFRTGEITTAPLPGLEQTHTLVGIPIRHSEDVVTVVLAVGNEVPPDDHSRDLIEQIAAMLGRVAERERSAHELAEARDEAMHASRLKSEFLATMSHEIRTPMNGVIGLTDLLMRTPLDAQQRRLADALHGAGLTLRGIINDILDLSKIEAGKLELELVDFEVRSVVEQTVGLLRGLADEKGLDLRLSVAPRVPTYVRGDAVRFEQVLTNLGSNAVKFTDLGSVHISVDVAERRPDGHLLEVVVSDTGPGIPDAAQRRLFDAFTQVDPSTTRRHGGTGLGLTIVRQLVDALGGEIQVTSELGRGSRFRFTADFGTAVGDARDEQGLPGTRTGVAPPAATHRVLVVEDNQVNQMVAVGLLESVGFATEVAVDGVEAVEALAGDHGFSAVLMDCRMPRMDGYTATRTIRENEPAGRRVPIIAMTASALEGERERCLACGMDDFLTKPVDSDRLHRTLRHWVGDDETPKPVVPPAPTVRETLAAEPASPPPVGDLVDVERIEMLHEMVKDGISLFQRSSGNFIAHAPDHLTAIGAAVAEGDAEQLMATAHKLKGSALNLGLPRVGAAAFELEERGRSARLDGAEAAYATLTREMGLAVAALERERAARA</sequence>
<dbReference type="PROSITE" id="PS50112">
    <property type="entry name" value="PAS"/>
    <property type="match status" value="2"/>
</dbReference>
<dbReference type="InterPro" id="IPR036890">
    <property type="entry name" value="HATPase_C_sf"/>
</dbReference>
<dbReference type="Gene3D" id="3.30.565.10">
    <property type="entry name" value="Histidine kinase-like ATPase, C-terminal domain"/>
    <property type="match status" value="1"/>
</dbReference>
<dbReference type="Proteomes" id="UP001597351">
    <property type="component" value="Unassembled WGS sequence"/>
</dbReference>
<feature type="domain" description="HPt" evidence="13">
    <location>
        <begin position="840"/>
        <end position="937"/>
    </location>
</feature>
<dbReference type="InterPro" id="IPR000014">
    <property type="entry name" value="PAS"/>
</dbReference>
<dbReference type="Pfam" id="PF02518">
    <property type="entry name" value="HATPase_c"/>
    <property type="match status" value="1"/>
</dbReference>
<keyword evidence="5" id="KW-0418">Kinase</keyword>
<keyword evidence="14" id="KW-0067">ATP-binding</keyword>
<evidence type="ECO:0000256" key="8">
    <source>
        <dbReference type="PROSITE-ProRule" id="PRU00169"/>
    </source>
</evidence>
<dbReference type="SMART" id="SM00387">
    <property type="entry name" value="HATPase_c"/>
    <property type="match status" value="1"/>
</dbReference>
<dbReference type="InterPro" id="IPR005467">
    <property type="entry name" value="His_kinase_dom"/>
</dbReference>
<evidence type="ECO:0000256" key="1">
    <source>
        <dbReference type="ARBA" id="ARBA00000085"/>
    </source>
</evidence>
<dbReference type="PANTHER" id="PTHR45339">
    <property type="entry name" value="HYBRID SIGNAL TRANSDUCTION HISTIDINE KINASE J"/>
    <property type="match status" value="1"/>
</dbReference>
<dbReference type="GO" id="GO:0005524">
    <property type="term" value="F:ATP binding"/>
    <property type="evidence" value="ECO:0007669"/>
    <property type="project" value="UniProtKB-KW"/>
</dbReference>
<evidence type="ECO:0000256" key="7">
    <source>
        <dbReference type="PROSITE-ProRule" id="PRU00110"/>
    </source>
</evidence>
<accession>A0ABW4TN25</accession>
<dbReference type="Gene3D" id="3.30.450.40">
    <property type="match status" value="1"/>
</dbReference>
<dbReference type="InterPro" id="IPR003661">
    <property type="entry name" value="HisK_dim/P_dom"/>
</dbReference>
<dbReference type="PRINTS" id="PR00344">
    <property type="entry name" value="BCTRLSENSOR"/>
</dbReference>
<feature type="domain" description="PAC" evidence="12">
    <location>
        <begin position="206"/>
        <end position="258"/>
    </location>
</feature>
<dbReference type="SUPFAM" id="SSF55785">
    <property type="entry name" value="PYP-like sensor domain (PAS domain)"/>
    <property type="match status" value="2"/>
</dbReference>
<evidence type="ECO:0000256" key="3">
    <source>
        <dbReference type="ARBA" id="ARBA00012438"/>
    </source>
</evidence>
<dbReference type="InterPro" id="IPR001789">
    <property type="entry name" value="Sig_transdc_resp-reg_receiver"/>
</dbReference>
<dbReference type="CDD" id="cd00130">
    <property type="entry name" value="PAS"/>
    <property type="match status" value="2"/>
</dbReference>
<dbReference type="SUPFAM" id="SSF47226">
    <property type="entry name" value="Histidine-containing phosphotransfer domain, HPT domain"/>
    <property type="match status" value="1"/>
</dbReference>
<dbReference type="InterPro" id="IPR003594">
    <property type="entry name" value="HATPase_dom"/>
</dbReference>
<evidence type="ECO:0000256" key="5">
    <source>
        <dbReference type="ARBA" id="ARBA00022777"/>
    </source>
</evidence>
<evidence type="ECO:0000256" key="6">
    <source>
        <dbReference type="ARBA" id="ARBA00023012"/>
    </source>
</evidence>
<dbReference type="Gene3D" id="1.20.120.160">
    <property type="entry name" value="HPT domain"/>
    <property type="match status" value="1"/>
</dbReference>
<dbReference type="EMBL" id="JBHUGD010000003">
    <property type="protein sequence ID" value="MFD1946511.1"/>
    <property type="molecule type" value="Genomic_DNA"/>
</dbReference>
<feature type="domain" description="Histidine kinase" evidence="9">
    <location>
        <begin position="426"/>
        <end position="647"/>
    </location>
</feature>
<dbReference type="NCBIfam" id="TIGR00229">
    <property type="entry name" value="sensory_box"/>
    <property type="match status" value="2"/>
</dbReference>
<dbReference type="Gene3D" id="3.30.450.20">
    <property type="entry name" value="PAS domain"/>
    <property type="match status" value="2"/>
</dbReference>